<keyword evidence="3" id="KW-1185">Reference proteome</keyword>
<reference evidence="2 3" key="1">
    <citation type="submission" date="2016-03" db="EMBL/GenBank/DDBJ databases">
        <authorList>
            <person name="Ploux O."/>
        </authorList>
    </citation>
    <scope>NUCLEOTIDE SEQUENCE [LARGE SCALE GENOMIC DNA]</scope>
    <source>
        <strain evidence="2 3">R-45370</strain>
    </source>
</reference>
<dbReference type="OrthoDB" id="5526466at2"/>
<evidence type="ECO:0000313" key="2">
    <source>
        <dbReference type="EMBL" id="OAI20350.1"/>
    </source>
</evidence>
<dbReference type="Proteomes" id="UP000078476">
    <property type="component" value="Unassembled WGS sequence"/>
</dbReference>
<evidence type="ECO:0008006" key="4">
    <source>
        <dbReference type="Google" id="ProtNLM"/>
    </source>
</evidence>
<dbReference type="STRING" id="980561.A1359_21175"/>
<keyword evidence="1" id="KW-0732">Signal</keyword>
<dbReference type="RefSeq" id="WP_066978129.1">
    <property type="nucleotide sequence ID" value="NZ_LUUI01000049.1"/>
</dbReference>
<dbReference type="InterPro" id="IPR038695">
    <property type="entry name" value="Saro_0823-like_sf"/>
</dbReference>
<protein>
    <recommendedName>
        <fullName evidence="4">DUF192 domain-containing protein</fullName>
    </recommendedName>
</protein>
<dbReference type="PANTHER" id="PTHR37953">
    <property type="entry name" value="UPF0127 PROTEIN MJ1496"/>
    <property type="match status" value="1"/>
</dbReference>
<dbReference type="EMBL" id="LUUI01000049">
    <property type="protein sequence ID" value="OAI20350.1"/>
    <property type="molecule type" value="Genomic_DNA"/>
</dbReference>
<gene>
    <name evidence="2" type="ORF">A1359_21175</name>
</gene>
<accession>A0A177NTE9</accession>
<dbReference type="PANTHER" id="PTHR37953:SF1">
    <property type="entry name" value="UPF0127 PROTEIN MJ1496"/>
    <property type="match status" value="1"/>
</dbReference>
<organism evidence="2 3">
    <name type="scientific">Methylomonas lenta</name>
    <dbReference type="NCBI Taxonomy" id="980561"/>
    <lineage>
        <taxon>Bacteria</taxon>
        <taxon>Pseudomonadati</taxon>
        <taxon>Pseudomonadota</taxon>
        <taxon>Gammaproteobacteria</taxon>
        <taxon>Methylococcales</taxon>
        <taxon>Methylococcaceae</taxon>
        <taxon>Methylomonas</taxon>
    </lineage>
</organism>
<dbReference type="Gene3D" id="2.60.120.1140">
    <property type="entry name" value="Protein of unknown function DUF192"/>
    <property type="match status" value="1"/>
</dbReference>
<proteinExistence type="predicted"/>
<feature type="signal peptide" evidence="1">
    <location>
        <begin position="1"/>
        <end position="24"/>
    </location>
</feature>
<evidence type="ECO:0000256" key="1">
    <source>
        <dbReference type="SAM" id="SignalP"/>
    </source>
</evidence>
<sequence>MNKRPLTALGIFLLPFLVCGETHAAMFGTCDLFFSGGVSVKDIPLANTADLREKGLSGQEQASNGMLFSWDNSEPRAFTMRGVSFPLSIGFLSDDGTLFAIEDMRVDSDKFYLSMQPATDAIELALGQFEKLGLSIGSKLIRRECRAFD</sequence>
<evidence type="ECO:0000313" key="3">
    <source>
        <dbReference type="Proteomes" id="UP000078476"/>
    </source>
</evidence>
<dbReference type="InterPro" id="IPR003795">
    <property type="entry name" value="DUF192"/>
</dbReference>
<dbReference type="Pfam" id="PF02643">
    <property type="entry name" value="DUF192"/>
    <property type="match status" value="1"/>
</dbReference>
<dbReference type="AlphaFoldDB" id="A0A177NTE9"/>
<comment type="caution">
    <text evidence="2">The sequence shown here is derived from an EMBL/GenBank/DDBJ whole genome shotgun (WGS) entry which is preliminary data.</text>
</comment>
<feature type="chain" id="PRO_5008069516" description="DUF192 domain-containing protein" evidence="1">
    <location>
        <begin position="25"/>
        <end position="149"/>
    </location>
</feature>
<name>A0A177NTE9_9GAMM</name>